<protein>
    <submittedName>
        <fullName evidence="2">Uncharacterized protein UPF0051</fullName>
    </submittedName>
</protein>
<dbReference type="InterPro" id="IPR037284">
    <property type="entry name" value="SUF_FeS_clus_asmbl_SufBD_sf"/>
</dbReference>
<dbReference type="InterPro" id="IPR055346">
    <property type="entry name" value="Fe-S_cluster_assembly_SufBD"/>
</dbReference>
<dbReference type="EMBL" id="SGXF01000001">
    <property type="protein sequence ID" value="RZT02623.1"/>
    <property type="molecule type" value="Genomic_DNA"/>
</dbReference>
<proteinExistence type="predicted"/>
<comment type="caution">
    <text evidence="2">The sequence shown here is derived from an EMBL/GenBank/DDBJ whole genome shotgun (WGS) entry which is preliminary data.</text>
</comment>
<dbReference type="AlphaFoldDB" id="A0A4Q7PP54"/>
<evidence type="ECO:0000259" key="1">
    <source>
        <dbReference type="Pfam" id="PF01458"/>
    </source>
</evidence>
<dbReference type="InterPro" id="IPR000825">
    <property type="entry name" value="SUF_FeS_clus_asmbl_SufBD_core"/>
</dbReference>
<reference evidence="2 3" key="1">
    <citation type="submission" date="2019-02" db="EMBL/GenBank/DDBJ databases">
        <title>Genomic Encyclopedia of Type Strains, Phase IV (KMG-IV): sequencing the most valuable type-strain genomes for metagenomic binning, comparative biology and taxonomic classification.</title>
        <authorList>
            <person name="Goeker M."/>
        </authorList>
    </citation>
    <scope>NUCLEOTIDE SEQUENCE [LARGE SCALE GENOMIC DNA]</scope>
    <source>
        <strain evidence="2 3">DSM 29486</strain>
    </source>
</reference>
<dbReference type="PANTHER" id="PTHR43575:SF1">
    <property type="entry name" value="PROTEIN ABCI7, CHLOROPLASTIC"/>
    <property type="match status" value="1"/>
</dbReference>
<keyword evidence="3" id="KW-1185">Reference proteome</keyword>
<dbReference type="GO" id="GO:0016226">
    <property type="term" value="P:iron-sulfur cluster assembly"/>
    <property type="evidence" value="ECO:0007669"/>
    <property type="project" value="InterPro"/>
</dbReference>
<dbReference type="SUPFAM" id="SSF101960">
    <property type="entry name" value="Stabilizer of iron transporter SufD"/>
    <property type="match status" value="1"/>
</dbReference>
<evidence type="ECO:0000313" key="2">
    <source>
        <dbReference type="EMBL" id="RZT02623.1"/>
    </source>
</evidence>
<dbReference type="Proteomes" id="UP000292927">
    <property type="component" value="Unassembled WGS sequence"/>
</dbReference>
<sequence length="354" mass="38485">MGQKLNMKVNRLPVRTWNWLRMNESSLDQIEITDSCAVFTEGAAESAAAGKFDFSTIAAGMGKDMDRLAERGKNPPIRLCSTAGGKDAVKLHFVYESEQNSFQEVQVLAEEGSVLTVIMDYTSGKADQGLAAVRIRLRLEKDAKVRLIQIQLLGTGYAMLNDVGISCAEGASAEVVQLFLGSEKTYSGCQADLAGRGSGLTADIGYLGRNEQKYDMNYTAVHKGVQSMSSIRAIGALQDRSFKLFRGTIDFQTGSSESMGEEKEDVLLLSDGAVNQTIPLILCGEENVQGNHGATIGRLDEELLFYLCSRGMDRESACSMIVRARIEAVCQKIGDEEAQRQVQNYLEEAAGSGE</sequence>
<accession>A0A4Q7PP54</accession>
<gene>
    <name evidence="2" type="ORF">EV209_0744</name>
</gene>
<dbReference type="RefSeq" id="WP_130433157.1">
    <property type="nucleotide sequence ID" value="NZ_SGXF01000001.1"/>
</dbReference>
<dbReference type="OrthoDB" id="9803529at2"/>
<feature type="domain" description="SUF system FeS cluster assembly SufBD core" evidence="1">
    <location>
        <begin position="97"/>
        <end position="324"/>
    </location>
</feature>
<evidence type="ECO:0000313" key="3">
    <source>
        <dbReference type="Proteomes" id="UP000292927"/>
    </source>
</evidence>
<dbReference type="PANTHER" id="PTHR43575">
    <property type="entry name" value="PROTEIN ABCI7, CHLOROPLASTIC"/>
    <property type="match status" value="1"/>
</dbReference>
<dbReference type="Pfam" id="PF01458">
    <property type="entry name" value="SUFBD_core"/>
    <property type="match status" value="1"/>
</dbReference>
<organism evidence="2 3">
    <name type="scientific">Cuneatibacter caecimuris</name>
    <dbReference type="NCBI Taxonomy" id="1796618"/>
    <lineage>
        <taxon>Bacteria</taxon>
        <taxon>Bacillati</taxon>
        <taxon>Bacillota</taxon>
        <taxon>Clostridia</taxon>
        <taxon>Lachnospirales</taxon>
        <taxon>Lachnospiraceae</taxon>
        <taxon>Cuneatibacter</taxon>
    </lineage>
</organism>
<name>A0A4Q7PP54_9FIRM</name>